<dbReference type="HOGENOM" id="CLU_115284_1_0_10"/>
<dbReference type="AlphaFoldDB" id="H1HPR7"/>
<name>H1HPR7_9BACT</name>
<accession>H1HPR7</accession>
<comment type="caution">
    <text evidence="1">The sequence shown here is derived from an EMBL/GenBank/DDBJ whole genome shotgun (WGS) entry which is preliminary data.</text>
</comment>
<keyword evidence="2" id="KW-1185">Reference proteome</keyword>
<dbReference type="EMBL" id="AGEK01000037">
    <property type="protein sequence ID" value="EHO67141.1"/>
    <property type="molecule type" value="Genomic_DNA"/>
</dbReference>
<evidence type="ECO:0000313" key="2">
    <source>
        <dbReference type="Proteomes" id="UP000003167"/>
    </source>
</evidence>
<dbReference type="InterPro" id="IPR045724">
    <property type="entry name" value="DUF6078"/>
</dbReference>
<organism evidence="1 2">
    <name type="scientific">Segatella maculosa OT 289</name>
    <dbReference type="NCBI Taxonomy" id="999422"/>
    <lineage>
        <taxon>Bacteria</taxon>
        <taxon>Pseudomonadati</taxon>
        <taxon>Bacteroidota</taxon>
        <taxon>Bacteroidia</taxon>
        <taxon>Bacteroidales</taxon>
        <taxon>Prevotellaceae</taxon>
        <taxon>Segatella</taxon>
    </lineage>
</organism>
<dbReference type="Pfam" id="PF19555">
    <property type="entry name" value="DUF6078"/>
    <property type="match status" value="1"/>
</dbReference>
<dbReference type="OrthoDB" id="1070184at2"/>
<gene>
    <name evidence="1" type="ORF">HMPREF9944_02242</name>
</gene>
<proteinExistence type="predicted"/>
<sequence>MTTDTFPFDFKSFPPTWAFCFNDACPMHDTCMRHFAGRHIPTDRAEGPAVYPAALQKGKCRLFVEKRIIRSAWGFSKLFLDVKRVDDTPIRREIQEYLGSRTTYYRYMNGVLTLTPEQQNDIFDIFRAYGYTAKRDFDGYIDRYAYE</sequence>
<dbReference type="Proteomes" id="UP000003167">
    <property type="component" value="Unassembled WGS sequence"/>
</dbReference>
<reference evidence="1 2" key="1">
    <citation type="submission" date="2011-12" db="EMBL/GenBank/DDBJ databases">
        <title>The Genome Sequence of Prevotella maculosa OT 289.</title>
        <authorList>
            <consortium name="The Broad Institute Genome Sequencing Platform"/>
            <person name="Earl A."/>
            <person name="Ward D."/>
            <person name="Feldgarden M."/>
            <person name="Gevers D."/>
            <person name="Izard J."/>
            <person name="Blanton J.M."/>
            <person name="Mathney J."/>
            <person name="Tanner A.C."/>
            <person name="Dewhirst F.E."/>
            <person name="Young S.K."/>
            <person name="Zeng Q."/>
            <person name="Gargeya S."/>
            <person name="Fitzgerald M."/>
            <person name="Haas B."/>
            <person name="Abouelleil A."/>
            <person name="Alvarado L."/>
            <person name="Arachchi H.M."/>
            <person name="Berlin A."/>
            <person name="Chapman S.B."/>
            <person name="Gearin G."/>
            <person name="Goldberg J."/>
            <person name="Griggs A."/>
            <person name="Gujja S."/>
            <person name="Hansen M."/>
            <person name="Heiman D."/>
            <person name="Howarth C."/>
            <person name="Larimer J."/>
            <person name="Lui A."/>
            <person name="MacDonald P.J.P."/>
            <person name="McCowen C."/>
            <person name="Montmayeur A."/>
            <person name="Murphy C."/>
            <person name="Neiman D."/>
            <person name="Pearson M."/>
            <person name="Priest M."/>
            <person name="Roberts A."/>
            <person name="Saif S."/>
            <person name="Shea T."/>
            <person name="Sisk P."/>
            <person name="Stolte C."/>
            <person name="Sykes S."/>
            <person name="Wortman J."/>
            <person name="Nusbaum C."/>
            <person name="Birren B."/>
        </authorList>
    </citation>
    <scope>NUCLEOTIDE SEQUENCE [LARGE SCALE GENOMIC DNA]</scope>
    <source>
        <strain evidence="1 2">OT 289</strain>
    </source>
</reference>
<dbReference type="STRING" id="999422.HMPREF9944_02242"/>
<evidence type="ECO:0000313" key="1">
    <source>
        <dbReference type="EMBL" id="EHO67141.1"/>
    </source>
</evidence>
<dbReference type="PATRIC" id="fig|999422.3.peg.2273"/>
<protein>
    <submittedName>
        <fullName evidence="1">Uncharacterized protein</fullName>
    </submittedName>
</protein>
<dbReference type="RefSeq" id="WP_008566228.1">
    <property type="nucleotide sequence ID" value="NZ_JH594509.1"/>
</dbReference>